<dbReference type="RefSeq" id="WP_301663606.1">
    <property type="nucleotide sequence ID" value="NZ_VCYH01000003.1"/>
</dbReference>
<evidence type="ECO:0000313" key="5">
    <source>
        <dbReference type="Proteomes" id="UP001168338"/>
    </source>
</evidence>
<comment type="caution">
    <text evidence="4">The sequence shown here is derived from an EMBL/GenBank/DDBJ whole genome shotgun (WGS) entry which is preliminary data.</text>
</comment>
<feature type="domain" description="Polyphosphate kinase-2-related" evidence="3">
    <location>
        <begin position="50"/>
        <end position="278"/>
    </location>
</feature>
<name>A0ABT8M991_9EURY</name>
<evidence type="ECO:0000259" key="3">
    <source>
        <dbReference type="Pfam" id="PF03976"/>
    </source>
</evidence>
<reference evidence="4" key="1">
    <citation type="submission" date="2019-05" db="EMBL/GenBank/DDBJ databases">
        <title>Methanoculleus sp. FWC-SCC1, a methanogenic archaeon isolated from deep marine cold seep.</title>
        <authorList>
            <person name="Chen Y.-W."/>
            <person name="Chen S.-C."/>
            <person name="Teng N.-H."/>
            <person name="Lai M.-C."/>
        </authorList>
    </citation>
    <scope>NUCLEOTIDE SEQUENCE</scope>
    <source>
        <strain evidence="4">FWC-SCC1</strain>
    </source>
</reference>
<dbReference type="Pfam" id="PF03976">
    <property type="entry name" value="PPK2"/>
    <property type="match status" value="1"/>
</dbReference>
<protein>
    <submittedName>
        <fullName evidence="4">Polyphosphate kinase 2 family protein</fullName>
    </submittedName>
</protein>
<dbReference type="EMBL" id="VCYH01000003">
    <property type="protein sequence ID" value="MDN7024503.1"/>
    <property type="molecule type" value="Genomic_DNA"/>
</dbReference>
<dbReference type="GO" id="GO:0016301">
    <property type="term" value="F:kinase activity"/>
    <property type="evidence" value="ECO:0007669"/>
    <property type="project" value="UniProtKB-KW"/>
</dbReference>
<dbReference type="Proteomes" id="UP001168338">
    <property type="component" value="Unassembled WGS sequence"/>
</dbReference>
<keyword evidence="5" id="KW-1185">Reference proteome</keyword>
<dbReference type="PIRSF" id="PIRSF028756">
    <property type="entry name" value="PPK2_prd"/>
    <property type="match status" value="1"/>
</dbReference>
<dbReference type="Gene3D" id="3.40.50.300">
    <property type="entry name" value="P-loop containing nucleotide triphosphate hydrolases"/>
    <property type="match status" value="1"/>
</dbReference>
<dbReference type="InterPro" id="IPR016898">
    <property type="entry name" value="Polyphosphate_phosphotransfera"/>
</dbReference>
<dbReference type="NCBIfam" id="TIGR03709">
    <property type="entry name" value="PPK2_rel_1"/>
    <property type="match status" value="1"/>
</dbReference>
<gene>
    <name evidence="4" type="ORF">FGU65_06310</name>
</gene>
<accession>A0ABT8M991</accession>
<proteinExistence type="predicted"/>
<dbReference type="InterPro" id="IPR022488">
    <property type="entry name" value="PPK2-related"/>
</dbReference>
<sequence>MKRGGEGIIREEYLKRLRVVPGKSVSLKNFGTGWAQSEELKNAGKAAVKERAAEILEANRQALAESQELLWANNTHAVLIILQGMDTSGKDGIIRHVITGMNPQGCRVSSFGVPTEEELDHDFLWRHVLKLPAKGEIGVFNRSYYEEVLVVRVHPELLEKQRLPPGTRDEEFWKRRYREINAFERYLTENGTKVLKFFLHISKEEQKERLMARLENEEKYWKFSLTDLAERRYWNDYREVYETMLEKTSTDHAPWYVIPADYKWAARTLVADLISTQIRSLGLSYPEVSPQQMDEIRTARRILENEE</sequence>
<evidence type="ECO:0000256" key="1">
    <source>
        <dbReference type="ARBA" id="ARBA00022679"/>
    </source>
</evidence>
<organism evidence="4 5">
    <name type="scientific">Methanoculleus frigidifontis</name>
    <dbReference type="NCBI Taxonomy" id="2584085"/>
    <lineage>
        <taxon>Archaea</taxon>
        <taxon>Methanobacteriati</taxon>
        <taxon>Methanobacteriota</taxon>
        <taxon>Stenosarchaea group</taxon>
        <taxon>Methanomicrobia</taxon>
        <taxon>Methanomicrobiales</taxon>
        <taxon>Methanomicrobiaceae</taxon>
        <taxon>Methanoculleus</taxon>
    </lineage>
</organism>
<keyword evidence="1" id="KW-0808">Transferase</keyword>
<dbReference type="PANTHER" id="PTHR34383:SF3">
    <property type="entry name" value="POLYPHOSPHATE:AMP PHOSPHOTRANSFERASE"/>
    <property type="match status" value="1"/>
</dbReference>
<dbReference type="PANTHER" id="PTHR34383">
    <property type="entry name" value="POLYPHOSPHATE:AMP PHOSPHOTRANSFERASE-RELATED"/>
    <property type="match status" value="1"/>
</dbReference>
<dbReference type="InterPro" id="IPR027417">
    <property type="entry name" value="P-loop_NTPase"/>
</dbReference>
<dbReference type="SUPFAM" id="SSF52540">
    <property type="entry name" value="P-loop containing nucleoside triphosphate hydrolases"/>
    <property type="match status" value="1"/>
</dbReference>
<evidence type="ECO:0000313" key="4">
    <source>
        <dbReference type="EMBL" id="MDN7024503.1"/>
    </source>
</evidence>
<keyword evidence="2 4" id="KW-0418">Kinase</keyword>
<dbReference type="InterPro" id="IPR022300">
    <property type="entry name" value="PPK2-rel_1"/>
</dbReference>
<evidence type="ECO:0000256" key="2">
    <source>
        <dbReference type="ARBA" id="ARBA00022777"/>
    </source>
</evidence>